<feature type="compositionally biased region" description="Acidic residues" evidence="1">
    <location>
        <begin position="47"/>
        <end position="80"/>
    </location>
</feature>
<organism evidence="2 3">
    <name type="scientific">Drosophila kikkawai</name>
    <name type="common">Fruit fly</name>
    <dbReference type="NCBI Taxonomy" id="30033"/>
    <lineage>
        <taxon>Eukaryota</taxon>
        <taxon>Metazoa</taxon>
        <taxon>Ecdysozoa</taxon>
        <taxon>Arthropoda</taxon>
        <taxon>Hexapoda</taxon>
        <taxon>Insecta</taxon>
        <taxon>Pterygota</taxon>
        <taxon>Neoptera</taxon>
        <taxon>Endopterygota</taxon>
        <taxon>Diptera</taxon>
        <taxon>Brachycera</taxon>
        <taxon>Muscomorpha</taxon>
        <taxon>Ephydroidea</taxon>
        <taxon>Drosophilidae</taxon>
        <taxon>Drosophila</taxon>
        <taxon>Sophophora</taxon>
    </lineage>
</organism>
<sequence>MSTSGIMYSAAKAKSSPAVGHRLQVEDFQQQPITFKLNHDRSLPDTDAADVDVEDQEQVDVEAEEHDDHEVEGEGEEEHEGDNFGEHARELGNDSDGDIKEHVFPLSDNELHPEMHAIEEVQQQLQQQQQQEQDSVAAAPAAEESDSSQQHDSEAEGDNEHEVEADSDSDNESQAPIQASEPLALPSSTESPAAGIEERIKQIAQDFQKMASSQELLQPKEELTPQSSLSLNDLIRTLRPNEQQIIPQIDSDYSNAMRVLGKPLAAHN</sequence>
<name>A0ABM4GDP2_DROKI</name>
<reference evidence="3" key="2">
    <citation type="submission" date="2025-08" db="UniProtKB">
        <authorList>
            <consortium name="RefSeq"/>
        </authorList>
    </citation>
    <scope>IDENTIFICATION</scope>
    <source>
        <strain evidence="3">14028-0561.14</strain>
        <tissue evidence="3">Whole fly</tissue>
    </source>
</reference>
<gene>
    <name evidence="3" type="primary">nw</name>
</gene>
<accession>A0ABM4GDP2</accession>
<feature type="region of interest" description="Disordered" evidence="1">
    <location>
        <begin position="36"/>
        <end position="197"/>
    </location>
</feature>
<evidence type="ECO:0000256" key="1">
    <source>
        <dbReference type="SAM" id="MobiDB-lite"/>
    </source>
</evidence>
<evidence type="ECO:0000313" key="2">
    <source>
        <dbReference type="Proteomes" id="UP001652661"/>
    </source>
</evidence>
<feature type="compositionally biased region" description="Basic and acidic residues" evidence="1">
    <location>
        <begin position="81"/>
        <end position="119"/>
    </location>
</feature>
<reference evidence="2" key="1">
    <citation type="submission" date="2025-05" db="UniProtKB">
        <authorList>
            <consortium name="RefSeq"/>
        </authorList>
    </citation>
    <scope>NUCLEOTIDE SEQUENCE [LARGE SCALE GENOMIC DNA]</scope>
    <source>
        <strain evidence="2">14028-0561.14</strain>
    </source>
</reference>
<dbReference type="GeneID" id="108073045"/>
<keyword evidence="2" id="KW-1185">Reference proteome</keyword>
<proteinExistence type="predicted"/>
<feature type="compositionally biased region" description="Basic and acidic residues" evidence="1">
    <location>
        <begin position="149"/>
        <end position="164"/>
    </location>
</feature>
<feature type="compositionally biased region" description="Low complexity" evidence="1">
    <location>
        <begin position="120"/>
        <end position="148"/>
    </location>
</feature>
<protein>
    <submittedName>
        <fullName evidence="3">Serine-aspartate repeat-containing protein C isoform X3</fullName>
    </submittedName>
</protein>
<evidence type="ECO:0000313" key="3">
    <source>
        <dbReference type="RefSeq" id="XP_070140820.1"/>
    </source>
</evidence>
<dbReference type="RefSeq" id="XP_070140820.1">
    <property type="nucleotide sequence ID" value="XM_070284719.1"/>
</dbReference>
<dbReference type="Proteomes" id="UP001652661">
    <property type="component" value="Chromosome 2R"/>
</dbReference>